<dbReference type="HOGENOM" id="CLU_081846_0_0_11"/>
<proteinExistence type="predicted"/>
<dbReference type="AlphaFoldDB" id="I4BS43"/>
<protein>
    <submittedName>
        <fullName evidence="1">Uncharacterized protein</fullName>
    </submittedName>
</protein>
<geneLocation type="plasmid" evidence="1 2">
    <name>pMYCCH.01</name>
</geneLocation>
<reference evidence="1 2" key="1">
    <citation type="submission" date="2012-06" db="EMBL/GenBank/DDBJ databases">
        <title>Complete sequence of plasmid 1 of Mycobacterium chubuense NBB4.</title>
        <authorList>
            <consortium name="US DOE Joint Genome Institute"/>
            <person name="Lucas S."/>
            <person name="Han J."/>
            <person name="Lapidus A."/>
            <person name="Cheng J.-F."/>
            <person name="Goodwin L."/>
            <person name="Pitluck S."/>
            <person name="Peters L."/>
            <person name="Mikhailova N."/>
            <person name="Teshima H."/>
            <person name="Detter J.C."/>
            <person name="Han C."/>
            <person name="Tapia R."/>
            <person name="Land M."/>
            <person name="Hauser L."/>
            <person name="Kyrpides N."/>
            <person name="Ivanova N."/>
            <person name="Pagani I."/>
            <person name="Mattes T."/>
            <person name="Holmes A."/>
            <person name="Rutledge P."/>
            <person name="Paulsen I."/>
            <person name="Coleman N."/>
            <person name="Woyke T."/>
        </authorList>
    </citation>
    <scope>NUCLEOTIDE SEQUENCE [LARGE SCALE GENOMIC DNA]</scope>
    <source>
        <strain evidence="1 2">NBB4</strain>
        <plasmid evidence="1 2">pMYCCH.01</plasmid>
    </source>
</reference>
<organism evidence="1 2">
    <name type="scientific">Mycolicibacterium chubuense (strain NBB4)</name>
    <name type="common">Mycobacterium chubuense</name>
    <dbReference type="NCBI Taxonomy" id="710421"/>
    <lineage>
        <taxon>Bacteria</taxon>
        <taxon>Bacillati</taxon>
        <taxon>Actinomycetota</taxon>
        <taxon>Actinomycetes</taxon>
        <taxon>Mycobacteriales</taxon>
        <taxon>Mycobacteriaceae</taxon>
        <taxon>Mycolicibacterium</taxon>
    </lineage>
</organism>
<gene>
    <name evidence="1" type="ordered locus">Mycch_5426</name>
</gene>
<sequence length="301" mass="32229">MPTESSERWFELARRAPIGPKRGGLLRSAGPTDDVSAGQVRQAYWREATAVLLIVGVDDSLARARAVPVTLETGVENKSTVVVEADASPLYGPIAIWPDAAAEIPFAVLDTIIASIPRPLLEIITGATTNRDAGDGLRRGHADPPLGSGAAMAIDELFDALEVLQNAPGLTLSEAAKMVAPLDIALPIIVDALNVPQARAMAIRIGKEPLTRDEAERLATAADLAVDDILAAVAPLPSDLARELQEPRWREQIRRRAAGGDEDLARTQLGYEAYQLAARETGQGQQHWRQRLEAIVAAEGR</sequence>
<evidence type="ECO:0000313" key="1">
    <source>
        <dbReference type="EMBL" id="AFM20100.1"/>
    </source>
</evidence>
<name>I4BS43_MYCCN</name>
<dbReference type="EMBL" id="CP003054">
    <property type="protein sequence ID" value="AFM20100.1"/>
    <property type="molecule type" value="Genomic_DNA"/>
</dbReference>
<keyword evidence="2" id="KW-1185">Reference proteome</keyword>
<accession>I4BS43</accession>
<dbReference type="KEGG" id="mcb:Mycch_5426"/>
<keyword evidence="1" id="KW-0614">Plasmid</keyword>
<evidence type="ECO:0000313" key="2">
    <source>
        <dbReference type="Proteomes" id="UP000006057"/>
    </source>
</evidence>
<dbReference type="Proteomes" id="UP000006057">
    <property type="component" value="Plasmid pMYCCH.01"/>
</dbReference>